<feature type="transmembrane region" description="Helical" evidence="8">
    <location>
        <begin position="12"/>
        <end position="29"/>
    </location>
</feature>
<protein>
    <recommendedName>
        <fullName evidence="8">Apolipoprotein N-acyltransferase</fullName>
        <shortName evidence="8">ALP N-acyltransferase</shortName>
        <ecNumber evidence="8">2.3.1.269</ecNumber>
    </recommendedName>
</protein>
<feature type="domain" description="CN hydrolase" evidence="9">
    <location>
        <begin position="253"/>
        <end position="500"/>
    </location>
</feature>
<dbReference type="GO" id="GO:0042158">
    <property type="term" value="P:lipoprotein biosynthetic process"/>
    <property type="evidence" value="ECO:0007669"/>
    <property type="project" value="UniProtKB-UniRule"/>
</dbReference>
<comment type="subcellular location">
    <subcellularLocation>
        <location evidence="1 8">Cell membrane</location>
        <topology evidence="1 8">Multi-pass membrane protein</topology>
    </subcellularLocation>
</comment>
<evidence type="ECO:0000256" key="6">
    <source>
        <dbReference type="ARBA" id="ARBA00023136"/>
    </source>
</evidence>
<dbReference type="EC" id="2.3.1.269" evidence="8"/>
<dbReference type="UniPathway" id="UPA00666"/>
<feature type="transmembrane region" description="Helical" evidence="8">
    <location>
        <begin position="98"/>
        <end position="118"/>
    </location>
</feature>
<evidence type="ECO:0000256" key="2">
    <source>
        <dbReference type="ARBA" id="ARBA00022475"/>
    </source>
</evidence>
<keyword evidence="3 8" id="KW-0808">Transferase</keyword>
<keyword evidence="4 8" id="KW-0812">Transmembrane</keyword>
<reference evidence="10 11" key="1">
    <citation type="journal article" date="2016" name="Environ. Microbiol.">
        <title>Genomic resolution of a cold subsurface aquifer community provides metabolic insights for novel microbes adapted to high CO concentrations.</title>
        <authorList>
            <person name="Probst A.J."/>
            <person name="Castelle C.J."/>
            <person name="Singh A."/>
            <person name="Brown C.T."/>
            <person name="Anantharaman K."/>
            <person name="Sharon I."/>
            <person name="Hug L.A."/>
            <person name="Burstein D."/>
            <person name="Emerson J.B."/>
            <person name="Thomas B.C."/>
            <person name="Banfield J.F."/>
        </authorList>
    </citation>
    <scope>NUCLEOTIDE SEQUENCE [LARGE SCALE GENOMIC DNA]</scope>
    <source>
        <strain evidence="10">CG1_02_37_44</strain>
    </source>
</reference>
<comment type="function">
    <text evidence="8">Catalyzes the phospholipid dependent N-acylation of the N-terminal cysteine of apolipoprotein, the last step in lipoprotein maturation.</text>
</comment>
<evidence type="ECO:0000256" key="5">
    <source>
        <dbReference type="ARBA" id="ARBA00022989"/>
    </source>
</evidence>
<dbReference type="InterPro" id="IPR003010">
    <property type="entry name" value="C-N_Hydrolase"/>
</dbReference>
<evidence type="ECO:0000256" key="4">
    <source>
        <dbReference type="ARBA" id="ARBA00022692"/>
    </source>
</evidence>
<keyword evidence="5 8" id="KW-1133">Transmembrane helix</keyword>
<dbReference type="Gene3D" id="3.60.110.10">
    <property type="entry name" value="Carbon-nitrogen hydrolase"/>
    <property type="match status" value="1"/>
</dbReference>
<dbReference type="SUPFAM" id="SSF56317">
    <property type="entry name" value="Carbon-nitrogen hydrolase"/>
    <property type="match status" value="1"/>
</dbReference>
<dbReference type="PROSITE" id="PS50263">
    <property type="entry name" value="CN_HYDROLASE"/>
    <property type="match status" value="1"/>
</dbReference>
<evidence type="ECO:0000256" key="3">
    <source>
        <dbReference type="ARBA" id="ARBA00022679"/>
    </source>
</evidence>
<dbReference type="PANTHER" id="PTHR38686">
    <property type="entry name" value="APOLIPOPROTEIN N-ACYLTRANSFERASE"/>
    <property type="match status" value="1"/>
</dbReference>
<dbReference type="EMBL" id="MNUU01000074">
    <property type="protein sequence ID" value="OIO06598.1"/>
    <property type="molecule type" value="Genomic_DNA"/>
</dbReference>
<accession>A0A1J4T7X2</accession>
<keyword evidence="7 8" id="KW-0012">Acyltransferase</keyword>
<proteinExistence type="inferred from homology"/>
<evidence type="ECO:0000256" key="8">
    <source>
        <dbReference type="HAMAP-Rule" id="MF_01148"/>
    </source>
</evidence>
<dbReference type="InterPro" id="IPR004563">
    <property type="entry name" value="Apolipo_AcylTrfase"/>
</dbReference>
<organism evidence="10 11">
    <name type="scientific">Candidatus Falkowbacteria bacterium CG1_02_37_44</name>
    <dbReference type="NCBI Taxonomy" id="1805146"/>
    <lineage>
        <taxon>Bacteria</taxon>
        <taxon>Candidatus Falkowiibacteriota</taxon>
    </lineage>
</organism>
<keyword evidence="6 8" id="KW-0472">Membrane</keyword>
<comment type="catalytic activity">
    <reaction evidence="8">
        <text>N-terminal S-1,2-diacyl-sn-glyceryl-L-cysteinyl-[lipoprotein] + a glycerophospholipid = N-acyl-S-1,2-diacyl-sn-glyceryl-L-cysteinyl-[lipoprotein] + a 2-acyl-sn-glycero-3-phospholipid + H(+)</text>
        <dbReference type="Rhea" id="RHEA:48228"/>
        <dbReference type="Rhea" id="RHEA-COMP:14681"/>
        <dbReference type="Rhea" id="RHEA-COMP:14684"/>
        <dbReference type="ChEBI" id="CHEBI:15378"/>
        <dbReference type="ChEBI" id="CHEBI:136912"/>
        <dbReference type="ChEBI" id="CHEBI:140656"/>
        <dbReference type="ChEBI" id="CHEBI:140657"/>
        <dbReference type="ChEBI" id="CHEBI:140660"/>
        <dbReference type="EC" id="2.3.1.269"/>
    </reaction>
</comment>
<keyword evidence="10" id="KW-0449">Lipoprotein</keyword>
<feature type="transmembrane region" description="Helical" evidence="8">
    <location>
        <begin position="168"/>
        <end position="193"/>
    </location>
</feature>
<keyword evidence="2 8" id="KW-1003">Cell membrane</keyword>
<gene>
    <name evidence="8" type="primary">lnt</name>
    <name evidence="10" type="ORF">AUJ27_03850</name>
</gene>
<evidence type="ECO:0000313" key="10">
    <source>
        <dbReference type="EMBL" id="OIO06598.1"/>
    </source>
</evidence>
<dbReference type="PANTHER" id="PTHR38686:SF1">
    <property type="entry name" value="APOLIPOPROTEIN N-ACYLTRANSFERASE"/>
    <property type="match status" value="1"/>
</dbReference>
<evidence type="ECO:0000256" key="7">
    <source>
        <dbReference type="ARBA" id="ARBA00023315"/>
    </source>
</evidence>
<dbReference type="GO" id="GO:0005886">
    <property type="term" value="C:plasma membrane"/>
    <property type="evidence" value="ECO:0007669"/>
    <property type="project" value="UniProtKB-SubCell"/>
</dbReference>
<dbReference type="GO" id="GO:0016410">
    <property type="term" value="F:N-acyltransferase activity"/>
    <property type="evidence" value="ECO:0007669"/>
    <property type="project" value="UniProtKB-UniRule"/>
</dbReference>
<name>A0A1J4T7X2_9BACT</name>
<evidence type="ECO:0000256" key="1">
    <source>
        <dbReference type="ARBA" id="ARBA00004651"/>
    </source>
</evidence>
<feature type="transmembrane region" description="Helical" evidence="8">
    <location>
        <begin position="58"/>
        <end position="78"/>
    </location>
</feature>
<dbReference type="NCBIfam" id="TIGR00546">
    <property type="entry name" value="lnt"/>
    <property type="match status" value="1"/>
</dbReference>
<comment type="pathway">
    <text evidence="8">Protein modification; lipoprotein biosynthesis (N-acyl transfer).</text>
</comment>
<evidence type="ECO:0000313" key="11">
    <source>
        <dbReference type="Proteomes" id="UP000183192"/>
    </source>
</evidence>
<dbReference type="HAMAP" id="MF_01148">
    <property type="entry name" value="Lnt"/>
    <property type="match status" value="1"/>
</dbReference>
<feature type="transmembrane region" description="Helical" evidence="8">
    <location>
        <begin position="130"/>
        <end position="148"/>
    </location>
</feature>
<dbReference type="InterPro" id="IPR045378">
    <property type="entry name" value="LNT_N"/>
</dbReference>
<dbReference type="Proteomes" id="UP000183192">
    <property type="component" value="Unassembled WGS sequence"/>
</dbReference>
<comment type="caution">
    <text evidence="10">The sequence shown here is derived from an EMBL/GenBank/DDBJ whole genome shotgun (WGS) entry which is preliminary data.</text>
</comment>
<dbReference type="Pfam" id="PF20154">
    <property type="entry name" value="LNT_N"/>
    <property type="match status" value="1"/>
</dbReference>
<comment type="similarity">
    <text evidence="8">Belongs to the CN hydrolase family. Apolipoprotein N-acyltransferase subfamily.</text>
</comment>
<dbReference type="Pfam" id="PF00795">
    <property type="entry name" value="CN_hydrolase"/>
    <property type="match status" value="1"/>
</dbReference>
<dbReference type="AlphaFoldDB" id="A0A1J4T7X2"/>
<evidence type="ECO:0000259" key="9">
    <source>
        <dbReference type="PROSITE" id="PS50263"/>
    </source>
</evidence>
<feature type="transmembrane region" description="Helical" evidence="8">
    <location>
        <begin position="214"/>
        <end position="240"/>
    </location>
</feature>
<dbReference type="InterPro" id="IPR036526">
    <property type="entry name" value="C-N_Hydrolase_sf"/>
</dbReference>
<sequence length="500" mass="57716">MKLKSLLPKFNKIYLLPALSGALLTLTLPPYNISLFLWPAFIPLFIFIDKYRLELKQIFWGGFLTGFIYAVKAVYPLLSLNAWWWVDVKSIVYENRIIFLFWIFFIITIYNSVLFGLYMLAFKKFNKNNWLAVIIFPLLWASLEYFRAKTLLDFSWGHLGYALYNNIYILQLARIFKLFGLSFFIMLINILLYQIICKINLSDIYDFKKYYKKIYIAIFKNPVLYFLLVIILAANLYGFYSINASRVKTGEKIAVAIIQPGMETEEMTLDYYFNNFVKIINTALVKKPDLLIIPENSFPFLILNQDNNLLPLDYNNDAKIKKSFDDLINLSRDNPHTSFVIGVHTIKNMLTYNSLIVLENGQINGLYSKKRLLPFSESSRPVLFLQSIEPLGTGDNDQEIKIKGEPITALLCSEIMFAELSENKEAKFIVNIGNDSVFTSPSVAEQNHIMAIIRAVENNKYVFRAMKTGVSGIIDPSGQILKKSNSNNEPQILFIQNLKN</sequence>